<accession>A0A0E0P6M0</accession>
<feature type="compositionally biased region" description="Basic residues" evidence="1">
    <location>
        <begin position="58"/>
        <end position="73"/>
    </location>
</feature>
<organism evidence="2 3">
    <name type="scientific">Oryza rufipogon</name>
    <name type="common">Brownbeard rice</name>
    <name type="synonym">Asian wild rice</name>
    <dbReference type="NCBI Taxonomy" id="4529"/>
    <lineage>
        <taxon>Eukaryota</taxon>
        <taxon>Viridiplantae</taxon>
        <taxon>Streptophyta</taxon>
        <taxon>Embryophyta</taxon>
        <taxon>Tracheophyta</taxon>
        <taxon>Spermatophyta</taxon>
        <taxon>Magnoliopsida</taxon>
        <taxon>Liliopsida</taxon>
        <taxon>Poales</taxon>
        <taxon>Poaceae</taxon>
        <taxon>BOP clade</taxon>
        <taxon>Oryzoideae</taxon>
        <taxon>Oryzeae</taxon>
        <taxon>Oryzinae</taxon>
        <taxon>Oryza</taxon>
    </lineage>
</organism>
<protein>
    <submittedName>
        <fullName evidence="2">Uncharacterized protein</fullName>
    </submittedName>
</protein>
<dbReference type="Proteomes" id="UP000008022">
    <property type="component" value="Unassembled WGS sequence"/>
</dbReference>
<feature type="region of interest" description="Disordered" evidence="1">
    <location>
        <begin position="1"/>
        <end position="191"/>
    </location>
</feature>
<keyword evidence="3" id="KW-1185">Reference proteome</keyword>
<feature type="compositionally biased region" description="Basic and acidic residues" evidence="1">
    <location>
        <begin position="1"/>
        <end position="15"/>
    </location>
</feature>
<name>A0A0E0P6M0_ORYRU</name>
<evidence type="ECO:0000313" key="3">
    <source>
        <dbReference type="Proteomes" id="UP000008022"/>
    </source>
</evidence>
<dbReference type="EnsemblPlants" id="ORUFI04G06780.1">
    <property type="protein sequence ID" value="ORUFI04G06780.1"/>
    <property type="gene ID" value="ORUFI04G06780"/>
</dbReference>
<proteinExistence type="predicted"/>
<reference evidence="3" key="1">
    <citation type="submission" date="2013-06" db="EMBL/GenBank/DDBJ databases">
        <authorList>
            <person name="Zhao Q."/>
        </authorList>
    </citation>
    <scope>NUCLEOTIDE SEQUENCE</scope>
    <source>
        <strain evidence="3">cv. W1943</strain>
    </source>
</reference>
<sequence length="267" mass="29063">MGEADRWRCASRDEDPSPPSRTHPRLLSPQLPSPTVAPNLAIIPEKKNSPFSLLPSPGRHRRRSRAAHSRSSRRQITARPHLHSSSLRPSSPPPHPPLPSGSLPLASSVTALPSSSPSGSPPLPASSPRARRRRGGPNPFSLRGRGVRRTPPPPPFCAASSRHARPRTASDEQAWRARRGARPPPLPPLPSVSVRVESKGEADRLMHGRGGSVEVCFQGRRVRAASDRRLDALPIDLEVGFPGRRGGLRLHRQPLLKVMETETGDFC</sequence>
<feature type="compositionally biased region" description="Low complexity" evidence="1">
    <location>
        <begin position="100"/>
        <end position="118"/>
    </location>
</feature>
<evidence type="ECO:0000313" key="2">
    <source>
        <dbReference type="EnsemblPlants" id="ORUFI04G06780.1"/>
    </source>
</evidence>
<feature type="compositionally biased region" description="Pro residues" evidence="1">
    <location>
        <begin position="90"/>
        <end position="99"/>
    </location>
</feature>
<evidence type="ECO:0000256" key="1">
    <source>
        <dbReference type="SAM" id="MobiDB-lite"/>
    </source>
</evidence>
<dbReference type="AlphaFoldDB" id="A0A0E0P6M0"/>
<dbReference type="Gramene" id="ORUFI04G06780.1">
    <property type="protein sequence ID" value="ORUFI04G06780.1"/>
    <property type="gene ID" value="ORUFI04G06780"/>
</dbReference>
<reference evidence="2" key="2">
    <citation type="submission" date="2015-06" db="UniProtKB">
        <authorList>
            <consortium name="EnsemblPlants"/>
        </authorList>
    </citation>
    <scope>IDENTIFICATION</scope>
</reference>